<dbReference type="CDD" id="cd05403">
    <property type="entry name" value="NT_KNTase_like"/>
    <property type="match status" value="1"/>
</dbReference>
<dbReference type="PANTHER" id="PTHR43852">
    <property type="entry name" value="NUCLEOTIDYLTRANSFERASE"/>
    <property type="match status" value="1"/>
</dbReference>
<organism evidence="2 3">
    <name type="scientific">Haladaptatus litoreus</name>
    <dbReference type="NCBI Taxonomy" id="553468"/>
    <lineage>
        <taxon>Archaea</taxon>
        <taxon>Methanobacteriati</taxon>
        <taxon>Methanobacteriota</taxon>
        <taxon>Stenosarchaea group</taxon>
        <taxon>Halobacteria</taxon>
        <taxon>Halobacteriales</taxon>
        <taxon>Haladaptataceae</taxon>
        <taxon>Haladaptatus</taxon>
    </lineage>
</organism>
<keyword evidence="3" id="KW-1185">Reference proteome</keyword>
<dbReference type="InterPro" id="IPR041633">
    <property type="entry name" value="Polbeta"/>
</dbReference>
<dbReference type="InterPro" id="IPR043519">
    <property type="entry name" value="NT_sf"/>
</dbReference>
<dbReference type="NCBIfam" id="NF047752">
    <property type="entry name" value="MntA_antitoxin"/>
    <property type="match status" value="1"/>
</dbReference>
<evidence type="ECO:0000313" key="3">
    <source>
        <dbReference type="Proteomes" id="UP000186914"/>
    </source>
</evidence>
<accession>A0A1N7F081</accession>
<protein>
    <submittedName>
        <fullName evidence="2">Predicted nucleotidyltransferase</fullName>
    </submittedName>
</protein>
<dbReference type="OrthoDB" id="61846at2157"/>
<gene>
    <name evidence="2" type="ORF">SAMN05421858_4672</name>
</gene>
<dbReference type="Pfam" id="PF18765">
    <property type="entry name" value="Polbeta"/>
    <property type="match status" value="1"/>
</dbReference>
<dbReference type="AlphaFoldDB" id="A0A1N7F081"/>
<sequence length="144" mass="16133">MKRTGDTDIDGIDVTRLQSYLSQTEVTFALLFGSHARGTATATSDVDIALHFPDQLDARERFQRRNRIDADLQAYAEGFVDVSDIEQLPLNVVHSAVRDGILLVGDGAAVDDYRKQVEQEYCATADERKRERQEFINRLASGDV</sequence>
<name>A0A1N7F081_9EURY</name>
<keyword evidence="2" id="KW-0808">Transferase</keyword>
<dbReference type="EMBL" id="FTNO01000007">
    <property type="protein sequence ID" value="SIR93595.1"/>
    <property type="molecule type" value="Genomic_DNA"/>
</dbReference>
<dbReference type="Proteomes" id="UP000186914">
    <property type="component" value="Unassembled WGS sequence"/>
</dbReference>
<proteinExistence type="predicted"/>
<dbReference type="PANTHER" id="PTHR43852:SF3">
    <property type="entry name" value="NUCLEOTIDYLTRANSFERASE"/>
    <property type="match status" value="1"/>
</dbReference>
<dbReference type="InterPro" id="IPR052930">
    <property type="entry name" value="TA_antitoxin_MntA"/>
</dbReference>
<dbReference type="Gene3D" id="3.30.460.10">
    <property type="entry name" value="Beta Polymerase, domain 2"/>
    <property type="match status" value="1"/>
</dbReference>
<feature type="domain" description="Polymerase beta nucleotidyltransferase" evidence="1">
    <location>
        <begin position="17"/>
        <end position="104"/>
    </location>
</feature>
<reference evidence="3" key="1">
    <citation type="submission" date="2017-01" db="EMBL/GenBank/DDBJ databases">
        <authorList>
            <person name="Varghese N."/>
            <person name="Submissions S."/>
        </authorList>
    </citation>
    <scope>NUCLEOTIDE SEQUENCE [LARGE SCALE GENOMIC DNA]</scope>
    <source>
        <strain evidence="3">CGMCC 1.7737</strain>
    </source>
</reference>
<dbReference type="GO" id="GO:0016740">
    <property type="term" value="F:transferase activity"/>
    <property type="evidence" value="ECO:0007669"/>
    <property type="project" value="UniProtKB-KW"/>
</dbReference>
<evidence type="ECO:0000313" key="2">
    <source>
        <dbReference type="EMBL" id="SIR93595.1"/>
    </source>
</evidence>
<dbReference type="RefSeq" id="WP_076433053.1">
    <property type="nucleotide sequence ID" value="NZ_FTNO01000007.1"/>
</dbReference>
<dbReference type="SUPFAM" id="SSF81301">
    <property type="entry name" value="Nucleotidyltransferase"/>
    <property type="match status" value="1"/>
</dbReference>
<evidence type="ECO:0000259" key="1">
    <source>
        <dbReference type="Pfam" id="PF18765"/>
    </source>
</evidence>